<name>A0ABV1N5U3_9GAMM</name>
<proteinExistence type="predicted"/>
<dbReference type="Proteomes" id="UP001472978">
    <property type="component" value="Unassembled WGS sequence"/>
</dbReference>
<reference evidence="2 3" key="1">
    <citation type="submission" date="2024-05" db="EMBL/GenBank/DDBJ databases">
        <title>Halomonas sp. CS7 16S ribosomal RNA gene Genome sequencing and assembly.</title>
        <authorList>
            <person name="Yook S."/>
        </authorList>
    </citation>
    <scope>NUCLEOTIDE SEQUENCE [LARGE SCALE GENOMIC DNA]</scope>
    <source>
        <strain evidence="2 3">CS7</strain>
    </source>
</reference>
<comment type="caution">
    <text evidence="2">The sequence shown here is derived from an EMBL/GenBank/DDBJ whole genome shotgun (WGS) entry which is preliminary data.</text>
</comment>
<dbReference type="Pfam" id="PF13148">
    <property type="entry name" value="DUF3987"/>
    <property type="match status" value="1"/>
</dbReference>
<feature type="compositionally biased region" description="Basic and acidic residues" evidence="1">
    <location>
        <begin position="236"/>
        <end position="272"/>
    </location>
</feature>
<dbReference type="EMBL" id="JBEGCI010000008">
    <property type="protein sequence ID" value="MEQ6889078.1"/>
    <property type="molecule type" value="Genomic_DNA"/>
</dbReference>
<organism evidence="2 3">
    <name type="scientific">Halomonas pelophila</name>
    <dbReference type="NCBI Taxonomy" id="3151122"/>
    <lineage>
        <taxon>Bacteria</taxon>
        <taxon>Pseudomonadati</taxon>
        <taxon>Pseudomonadota</taxon>
        <taxon>Gammaproteobacteria</taxon>
        <taxon>Oceanospirillales</taxon>
        <taxon>Halomonadaceae</taxon>
        <taxon>Halomonas</taxon>
    </lineage>
</organism>
<feature type="region of interest" description="Disordered" evidence="1">
    <location>
        <begin position="891"/>
        <end position="943"/>
    </location>
</feature>
<gene>
    <name evidence="2" type="ORF">ABE957_10380</name>
</gene>
<accession>A0ABV1N5U3</accession>
<feature type="region of interest" description="Disordered" evidence="1">
    <location>
        <begin position="387"/>
        <end position="417"/>
    </location>
</feature>
<dbReference type="RefSeq" id="WP_349758608.1">
    <property type="nucleotide sequence ID" value="NZ_JBEGCI010000008.1"/>
</dbReference>
<keyword evidence="3" id="KW-1185">Reference proteome</keyword>
<evidence type="ECO:0000256" key="1">
    <source>
        <dbReference type="SAM" id="MobiDB-lite"/>
    </source>
</evidence>
<dbReference type="InterPro" id="IPR025048">
    <property type="entry name" value="DUF3987"/>
</dbReference>
<evidence type="ECO:0000313" key="3">
    <source>
        <dbReference type="Proteomes" id="UP001472978"/>
    </source>
</evidence>
<feature type="region of interest" description="Disordered" evidence="1">
    <location>
        <begin position="236"/>
        <end position="274"/>
    </location>
</feature>
<sequence length="943" mass="104909">MVDGRRNPAIGGGKVHGDTCDILLHCAEDDGRNSSLFMADEGFISAAFCSGYGQYHSAENESEDQRRPYVDIKWTDIIERMKNPQNVPKSGAQWAIFSTHPSRTFEEQRQKGRFHVLAVDLDRDPPPVKDAVVRISNLVRADVCTYTSRSAKWDEPKSRTLIPLATPIDGRRYELLQACLNDRLEAGGLTPDRATERAAQLHYLPNRGEYYETATMEFLGTLDWQAEFGEELAAKEAKLADHEASQRRRQEESARKLKERQQRQEQTGERSPIDAYNAAYSLREVWESFGATWHGRRGRSPISTSGTYGITLSDDGQHWHSFHASDVEAGIGTTDATAVGCWGDAFDLFVYFEHDGDRNAALKAVGDMFQVEPGVTLSMHNQRAFMQAQSHPSPEEEFASQADQAAERQPRPLPDPMPPVPPFDAEKLLPAPLRGYAEDVAHRQQSPIEYCAVAALVGLAAVVGRKILMRPKQHDDWTITANLWGALIGGPSAMKSPALGAMRFPLDDIEADARRAHEQMQAIHIGDAEIAEMEHKAAKKRAEKLVAEGKSDEAKTVLEEVDSLAEPPEHPPRLIVNDATVEALGEKLNENPNGVLLLRDELYGWVAKMQQEEYASDRAFYLECFNGSGRYTYDRIGRGTVAVEHCILSIIGGIQPARIAKLVRGTTRGTDDDGLLQRFQLAVHPDPVPSWRWVDRPPSRQARERYQGVFYQLHALPAPPEDGEPPHRHFSQEAQAEFIRWSEALHREARSGDLPPAMEAHLLKMPKTVCSLALLFALVNGEEEAVGYDATLKALAWADLLRRHAERLYSAATSQNVLGAKLILSRREKLPQPFKAKQVQQRGWAGLDTTEAVGAALDLLEDHGYLTPIETRTGGRPRVDYYWHPSLVTSAEHHSKAAGDTPRNPPKRALRGLRGVPPDAAADNTPNSAPSEGLPDDDDDWLH</sequence>
<evidence type="ECO:0000313" key="2">
    <source>
        <dbReference type="EMBL" id="MEQ6889078.1"/>
    </source>
</evidence>
<feature type="compositionally biased region" description="Acidic residues" evidence="1">
    <location>
        <begin position="934"/>
        <end position="943"/>
    </location>
</feature>
<protein>
    <submittedName>
        <fullName evidence="2">YfjI family protein</fullName>
    </submittedName>
</protein>